<evidence type="ECO:0000313" key="4">
    <source>
        <dbReference type="Proteomes" id="UP000823941"/>
    </source>
</evidence>
<proteinExistence type="predicted"/>
<dbReference type="Pfam" id="PF12054">
    <property type="entry name" value="DUF3535"/>
    <property type="match status" value="1"/>
</dbReference>
<feature type="compositionally biased region" description="Basic residues" evidence="1">
    <location>
        <begin position="105"/>
        <end position="123"/>
    </location>
</feature>
<dbReference type="EMBL" id="JAHIBW010000017">
    <property type="protein sequence ID" value="KAG7302724.1"/>
    <property type="molecule type" value="Genomic_DNA"/>
</dbReference>
<feature type="domain" description="Mot1 central" evidence="2">
    <location>
        <begin position="2"/>
        <end position="81"/>
    </location>
</feature>
<reference evidence="3 4" key="1">
    <citation type="submission" date="2021-06" db="EMBL/GenBank/DDBJ databases">
        <title>A haploid diamondback moth (Plutella xylostella L.) genome assembly resolves 31 chromosomes and identifies a diamide resistance mutation.</title>
        <authorList>
            <person name="Ward C.M."/>
            <person name="Perry K.D."/>
            <person name="Baker G."/>
            <person name="Powis K."/>
            <person name="Heckel D.G."/>
            <person name="Baxter S.W."/>
        </authorList>
    </citation>
    <scope>NUCLEOTIDE SEQUENCE [LARGE SCALE GENOMIC DNA]</scope>
    <source>
        <strain evidence="3 4">LV</strain>
        <tissue evidence="3">Single pupa</tissue>
    </source>
</reference>
<sequence>MLARWLCLAMHPARIAVDTDLLLQPPTKERRVRPALQGDALPPEVRPTAKLYLGGAESQPAAVRERNVTRARCTAADVLGRCPTPPRGASHGQAVPGRRGEPARRRARAQRHARALHRRRRAR</sequence>
<dbReference type="InterPro" id="IPR022707">
    <property type="entry name" value="Mot1_central_dom"/>
</dbReference>
<evidence type="ECO:0000256" key="1">
    <source>
        <dbReference type="SAM" id="MobiDB-lite"/>
    </source>
</evidence>
<accession>A0ABQ7QC68</accession>
<feature type="region of interest" description="Disordered" evidence="1">
    <location>
        <begin position="78"/>
        <end position="123"/>
    </location>
</feature>
<evidence type="ECO:0000313" key="3">
    <source>
        <dbReference type="EMBL" id="KAG7302724.1"/>
    </source>
</evidence>
<protein>
    <recommendedName>
        <fullName evidence="2">Mot1 central domain-containing protein</fullName>
    </recommendedName>
</protein>
<keyword evidence="4" id="KW-1185">Reference proteome</keyword>
<name>A0ABQ7QC68_PLUXY</name>
<dbReference type="Proteomes" id="UP000823941">
    <property type="component" value="Chromosome 17"/>
</dbReference>
<organism evidence="3 4">
    <name type="scientific">Plutella xylostella</name>
    <name type="common">Diamondback moth</name>
    <name type="synonym">Plutella maculipennis</name>
    <dbReference type="NCBI Taxonomy" id="51655"/>
    <lineage>
        <taxon>Eukaryota</taxon>
        <taxon>Metazoa</taxon>
        <taxon>Ecdysozoa</taxon>
        <taxon>Arthropoda</taxon>
        <taxon>Hexapoda</taxon>
        <taxon>Insecta</taxon>
        <taxon>Pterygota</taxon>
        <taxon>Neoptera</taxon>
        <taxon>Endopterygota</taxon>
        <taxon>Lepidoptera</taxon>
        <taxon>Glossata</taxon>
        <taxon>Ditrysia</taxon>
        <taxon>Yponomeutoidea</taxon>
        <taxon>Plutellidae</taxon>
        <taxon>Plutella</taxon>
    </lineage>
</organism>
<comment type="caution">
    <text evidence="3">The sequence shown here is derived from an EMBL/GenBank/DDBJ whole genome shotgun (WGS) entry which is preliminary data.</text>
</comment>
<gene>
    <name evidence="3" type="ORF">JYU34_012677</name>
</gene>
<evidence type="ECO:0000259" key="2">
    <source>
        <dbReference type="Pfam" id="PF12054"/>
    </source>
</evidence>